<keyword evidence="3" id="KW-1185">Reference proteome</keyword>
<dbReference type="EMBL" id="CATQJL010000305">
    <property type="protein sequence ID" value="CAJ0601911.1"/>
    <property type="molecule type" value="Genomic_DNA"/>
</dbReference>
<reference evidence="2" key="1">
    <citation type="submission" date="2023-07" db="EMBL/GenBank/DDBJ databases">
        <authorList>
            <consortium name="CYATHOMIX"/>
        </authorList>
    </citation>
    <scope>NUCLEOTIDE SEQUENCE</scope>
    <source>
        <strain evidence="2">N/A</strain>
    </source>
</reference>
<name>A0AA36M851_CYLNA</name>
<sequence length="127" mass="14428">MRQKYAVLRGHAPGTICRDDLVENGAGGTERKEEAAAGQPPAAAQRRNNLTDNNFYVCLEVFHTAKQFLDREKRLERCQAKILCYSVAHSRLCCITRYLGTRFQRPRLGKRAQWANTIGQSEEEKSS</sequence>
<evidence type="ECO:0000313" key="2">
    <source>
        <dbReference type="EMBL" id="CAJ0601911.1"/>
    </source>
</evidence>
<proteinExistence type="predicted"/>
<evidence type="ECO:0000256" key="1">
    <source>
        <dbReference type="SAM" id="MobiDB-lite"/>
    </source>
</evidence>
<organism evidence="2 3">
    <name type="scientific">Cylicocyclus nassatus</name>
    <name type="common">Nematode worm</name>
    <dbReference type="NCBI Taxonomy" id="53992"/>
    <lineage>
        <taxon>Eukaryota</taxon>
        <taxon>Metazoa</taxon>
        <taxon>Ecdysozoa</taxon>
        <taxon>Nematoda</taxon>
        <taxon>Chromadorea</taxon>
        <taxon>Rhabditida</taxon>
        <taxon>Rhabditina</taxon>
        <taxon>Rhabditomorpha</taxon>
        <taxon>Strongyloidea</taxon>
        <taxon>Strongylidae</taxon>
        <taxon>Cylicocyclus</taxon>
    </lineage>
</organism>
<accession>A0AA36M851</accession>
<dbReference type="AlphaFoldDB" id="A0AA36M851"/>
<dbReference type="Proteomes" id="UP001176961">
    <property type="component" value="Unassembled WGS sequence"/>
</dbReference>
<gene>
    <name evidence="2" type="ORF">CYNAS_LOCUS13894</name>
</gene>
<comment type="caution">
    <text evidence="2">The sequence shown here is derived from an EMBL/GenBank/DDBJ whole genome shotgun (WGS) entry which is preliminary data.</text>
</comment>
<feature type="region of interest" description="Disordered" evidence="1">
    <location>
        <begin position="24"/>
        <end position="46"/>
    </location>
</feature>
<feature type="compositionally biased region" description="Low complexity" evidence="1">
    <location>
        <begin position="36"/>
        <end position="45"/>
    </location>
</feature>
<protein>
    <submittedName>
        <fullName evidence="2">Uncharacterized protein</fullName>
    </submittedName>
</protein>
<evidence type="ECO:0000313" key="3">
    <source>
        <dbReference type="Proteomes" id="UP001176961"/>
    </source>
</evidence>